<gene>
    <name evidence="15" type="ORF">mMyoMyo1_009780</name>
</gene>
<evidence type="ECO:0000313" key="15">
    <source>
        <dbReference type="EMBL" id="KAF6378891.1"/>
    </source>
</evidence>
<name>A0A7J7ZXP1_MYOMY</name>
<dbReference type="FunFam" id="1.20.5.1160:FF:000001">
    <property type="entry name" value="Keratin type II"/>
    <property type="match status" value="1"/>
</dbReference>
<evidence type="ECO:0000256" key="12">
    <source>
        <dbReference type="ARBA" id="ARBA00042964"/>
    </source>
</evidence>
<comment type="caution">
    <text evidence="15">The sequence shown here is derived from an EMBL/GenBank/DDBJ whole genome shotgun (WGS) entry which is preliminary data.</text>
</comment>
<evidence type="ECO:0000259" key="14">
    <source>
        <dbReference type="PROSITE" id="PS51842"/>
    </source>
</evidence>
<organism evidence="15 16">
    <name type="scientific">Myotis myotis</name>
    <name type="common">Greater mouse-eared bat</name>
    <name type="synonym">Vespertilio myotis</name>
    <dbReference type="NCBI Taxonomy" id="51298"/>
    <lineage>
        <taxon>Eukaryota</taxon>
        <taxon>Metazoa</taxon>
        <taxon>Chordata</taxon>
        <taxon>Craniata</taxon>
        <taxon>Vertebrata</taxon>
        <taxon>Euteleostomi</taxon>
        <taxon>Mammalia</taxon>
        <taxon>Eutheria</taxon>
        <taxon>Laurasiatheria</taxon>
        <taxon>Chiroptera</taxon>
        <taxon>Yangochiroptera</taxon>
        <taxon>Vespertilionidae</taxon>
        <taxon>Myotis</taxon>
    </lineage>
</organism>
<evidence type="ECO:0000313" key="16">
    <source>
        <dbReference type="Proteomes" id="UP000527355"/>
    </source>
</evidence>
<feature type="domain" description="IF rod" evidence="14">
    <location>
        <begin position="1"/>
        <end position="131"/>
    </location>
</feature>
<evidence type="ECO:0000256" key="5">
    <source>
        <dbReference type="ARBA" id="ARBA00022744"/>
    </source>
</evidence>
<evidence type="ECO:0000256" key="11">
    <source>
        <dbReference type="ARBA" id="ARBA00042886"/>
    </source>
</evidence>
<dbReference type="GO" id="GO:0005737">
    <property type="term" value="C:cytoplasm"/>
    <property type="evidence" value="ECO:0007669"/>
    <property type="project" value="UniProtKB-SubCell"/>
</dbReference>
<dbReference type="PANTHER" id="PTHR45616:SF26">
    <property type="entry name" value="KERATIN, TYPE II CYTOSKELETAL 8"/>
    <property type="match status" value="1"/>
</dbReference>
<dbReference type="PANTHER" id="PTHR45616">
    <property type="entry name" value="GATA-TYPE DOMAIN-CONTAINING PROTEIN"/>
    <property type="match status" value="1"/>
</dbReference>
<evidence type="ECO:0000256" key="13">
    <source>
        <dbReference type="SAM" id="Coils"/>
    </source>
</evidence>
<keyword evidence="5" id="KW-0416">Keratin</keyword>
<evidence type="ECO:0000256" key="9">
    <source>
        <dbReference type="ARBA" id="ARBA00037766"/>
    </source>
</evidence>
<keyword evidence="8" id="KW-0539">Nucleus</keyword>
<evidence type="ECO:0000256" key="3">
    <source>
        <dbReference type="ARBA" id="ARBA00004642"/>
    </source>
</evidence>
<dbReference type="PROSITE" id="PS51842">
    <property type="entry name" value="IF_ROD_2"/>
    <property type="match status" value="1"/>
</dbReference>
<reference evidence="15 16" key="1">
    <citation type="journal article" date="2020" name="Nature">
        <title>Six reference-quality genomes reveal evolution of bat adaptations.</title>
        <authorList>
            <person name="Jebb D."/>
            <person name="Huang Z."/>
            <person name="Pippel M."/>
            <person name="Hughes G.M."/>
            <person name="Lavrichenko K."/>
            <person name="Devanna P."/>
            <person name="Winkler S."/>
            <person name="Jermiin L.S."/>
            <person name="Skirmuntt E.C."/>
            <person name="Katzourakis A."/>
            <person name="Burkitt-Gray L."/>
            <person name="Ray D.A."/>
            <person name="Sullivan K.A.M."/>
            <person name="Roscito J.G."/>
            <person name="Kirilenko B.M."/>
            <person name="Davalos L.M."/>
            <person name="Corthals A.P."/>
            <person name="Power M.L."/>
            <person name="Jones G."/>
            <person name="Ransome R.D."/>
            <person name="Dechmann D.K.N."/>
            <person name="Locatelli A.G."/>
            <person name="Puechmaille S.J."/>
            <person name="Fedrigo O."/>
            <person name="Jarvis E.D."/>
            <person name="Hiller M."/>
            <person name="Vernes S.C."/>
            <person name="Myers E.W."/>
            <person name="Teeling E.C."/>
        </authorList>
    </citation>
    <scope>NUCLEOTIDE SEQUENCE [LARGE SCALE GENOMIC DNA]</scope>
    <source>
        <strain evidence="15">MMyoMyo1</strain>
        <tissue evidence="15">Flight muscle</tissue>
    </source>
</reference>
<comment type="subcellular location">
    <subcellularLocation>
        <location evidence="2">Cytoplasm</location>
    </subcellularLocation>
    <subcellularLocation>
        <location evidence="1">Nucleus matrix</location>
    </subcellularLocation>
    <subcellularLocation>
        <location evidence="3">Nucleus</location>
        <location evidence="3">Nucleoplasm</location>
    </subcellularLocation>
</comment>
<dbReference type="GO" id="GO:0005654">
    <property type="term" value="C:nucleoplasm"/>
    <property type="evidence" value="ECO:0007669"/>
    <property type="project" value="UniProtKB-SubCell"/>
</dbReference>
<feature type="coiled-coil region" evidence="13">
    <location>
        <begin position="1"/>
        <end position="63"/>
    </location>
</feature>
<proteinExistence type="predicted"/>
<accession>A0A7J7ZXP1</accession>
<dbReference type="AlphaFoldDB" id="A0A7J7ZXP1"/>
<evidence type="ECO:0000256" key="7">
    <source>
        <dbReference type="ARBA" id="ARBA00023054"/>
    </source>
</evidence>
<protein>
    <recommendedName>
        <fullName evidence="10">Keratin, type II cytoskeletal 8</fullName>
    </recommendedName>
    <alternativeName>
        <fullName evidence="12">Cytokeratin-8</fullName>
    </alternativeName>
    <alternativeName>
        <fullName evidence="11">Keratin-8</fullName>
    </alternativeName>
</protein>
<comment type="function">
    <text evidence="9">Together with KRT19, helps to link the contractile apparatus to dystrophin at the costameres of striated muscle.</text>
</comment>
<dbReference type="InterPro" id="IPR039008">
    <property type="entry name" value="IF_rod_dom"/>
</dbReference>
<keyword evidence="7 13" id="KW-0175">Coiled coil</keyword>
<evidence type="ECO:0000256" key="1">
    <source>
        <dbReference type="ARBA" id="ARBA00004109"/>
    </source>
</evidence>
<dbReference type="Pfam" id="PF00038">
    <property type="entry name" value="Filament"/>
    <property type="match status" value="1"/>
</dbReference>
<dbReference type="GO" id="GO:0005882">
    <property type="term" value="C:intermediate filament"/>
    <property type="evidence" value="ECO:0007669"/>
    <property type="project" value="UniProtKB-KW"/>
</dbReference>
<evidence type="ECO:0000256" key="8">
    <source>
        <dbReference type="ARBA" id="ARBA00023242"/>
    </source>
</evidence>
<dbReference type="Gene3D" id="1.20.5.1160">
    <property type="entry name" value="Vasodilator-stimulated phosphoprotein"/>
    <property type="match status" value="1"/>
</dbReference>
<keyword evidence="16" id="KW-1185">Reference proteome</keyword>
<dbReference type="Proteomes" id="UP000527355">
    <property type="component" value="Unassembled WGS sequence"/>
</dbReference>
<evidence type="ECO:0000256" key="10">
    <source>
        <dbReference type="ARBA" id="ARBA00039429"/>
    </source>
</evidence>
<evidence type="ECO:0000256" key="4">
    <source>
        <dbReference type="ARBA" id="ARBA00022490"/>
    </source>
</evidence>
<dbReference type="EMBL" id="JABWUV010000002">
    <property type="protein sequence ID" value="KAF6378891.1"/>
    <property type="molecule type" value="Genomic_DNA"/>
</dbReference>
<dbReference type="GO" id="GO:0016363">
    <property type="term" value="C:nuclear matrix"/>
    <property type="evidence" value="ECO:0007669"/>
    <property type="project" value="UniProtKB-SubCell"/>
</dbReference>
<evidence type="ECO:0000256" key="2">
    <source>
        <dbReference type="ARBA" id="ARBA00004496"/>
    </source>
</evidence>
<keyword evidence="4" id="KW-0963">Cytoplasm</keyword>
<sequence>MEDLKKKYKNEINKRTEMENKCVLIKKDVDEAYTNKVELESCLERLTNEINFYRQLYEEEIRELQSQISDTSVVLFMDNIFSLDLHGIIPEAKAQCKDIANCSRAKAETITRSRMRSCRHWLGGTGMTCIA</sequence>
<evidence type="ECO:0000256" key="6">
    <source>
        <dbReference type="ARBA" id="ARBA00022754"/>
    </source>
</evidence>
<keyword evidence="6" id="KW-0403">Intermediate filament</keyword>